<evidence type="ECO:0000313" key="9">
    <source>
        <dbReference type="Proteomes" id="UP001139308"/>
    </source>
</evidence>
<evidence type="ECO:0000256" key="5">
    <source>
        <dbReference type="ARBA" id="ARBA00022989"/>
    </source>
</evidence>
<dbReference type="AlphaFoldDB" id="A0A9X1RLK9"/>
<feature type="transmembrane region" description="Helical" evidence="7">
    <location>
        <begin position="135"/>
        <end position="154"/>
    </location>
</feature>
<comment type="caution">
    <text evidence="8">The sequence shown here is derived from an EMBL/GenBank/DDBJ whole genome shotgun (WGS) entry which is preliminary data.</text>
</comment>
<evidence type="ECO:0000256" key="4">
    <source>
        <dbReference type="ARBA" id="ARBA00022692"/>
    </source>
</evidence>
<dbReference type="InterPro" id="IPR051907">
    <property type="entry name" value="DoxX-like_oxidoreductase"/>
</dbReference>
<dbReference type="EMBL" id="JAKLJA010000002">
    <property type="protein sequence ID" value="MCG5072389.1"/>
    <property type="molecule type" value="Genomic_DNA"/>
</dbReference>
<keyword evidence="6 7" id="KW-0472">Membrane</keyword>
<dbReference type="PANTHER" id="PTHR33452">
    <property type="entry name" value="OXIDOREDUCTASE CATD-RELATED"/>
    <property type="match status" value="1"/>
</dbReference>
<evidence type="ECO:0000256" key="1">
    <source>
        <dbReference type="ARBA" id="ARBA00004651"/>
    </source>
</evidence>
<proteinExistence type="inferred from homology"/>
<keyword evidence="5 7" id="KW-1133">Transmembrane helix</keyword>
<sequence length="165" mass="18398">MTNDKDGRCVMNAVVKASLTAERFDAELRRYGGALVNLGLRWFVGWQFFKSGLVKISDWGSTLSMFHDVYHTPLLPPDIAAVMGAFGELTFPVLLFVGFLSRPAAFGLFFVNAVAVISYPDLFHFDCPAAIQSHLYWGISLLVLLVWGPGMLSLDHWLTRKRTGL</sequence>
<accession>A0A9X1RLK9</accession>
<keyword evidence="9" id="KW-1185">Reference proteome</keyword>
<comment type="subcellular location">
    <subcellularLocation>
        <location evidence="1">Cell membrane</location>
        <topology evidence="1">Multi-pass membrane protein</topology>
    </subcellularLocation>
</comment>
<dbReference type="InterPro" id="IPR032808">
    <property type="entry name" value="DoxX"/>
</dbReference>
<comment type="similarity">
    <text evidence="2">Belongs to the DoxX family.</text>
</comment>
<evidence type="ECO:0000256" key="3">
    <source>
        <dbReference type="ARBA" id="ARBA00022475"/>
    </source>
</evidence>
<evidence type="ECO:0000313" key="8">
    <source>
        <dbReference type="EMBL" id="MCG5072389.1"/>
    </source>
</evidence>
<dbReference type="GO" id="GO:0005886">
    <property type="term" value="C:plasma membrane"/>
    <property type="evidence" value="ECO:0007669"/>
    <property type="project" value="UniProtKB-SubCell"/>
</dbReference>
<reference evidence="8" key="1">
    <citation type="submission" date="2022-01" db="EMBL/GenBank/DDBJ databases">
        <title>Genome sequence and assembly of Parabukholderia sp. RG36.</title>
        <authorList>
            <person name="Chhetri G."/>
        </authorList>
    </citation>
    <scope>NUCLEOTIDE SEQUENCE</scope>
    <source>
        <strain evidence="8">RG36</strain>
    </source>
</reference>
<keyword evidence="3" id="KW-1003">Cell membrane</keyword>
<dbReference type="Pfam" id="PF07681">
    <property type="entry name" value="DoxX"/>
    <property type="match status" value="1"/>
</dbReference>
<keyword evidence="4 7" id="KW-0812">Transmembrane</keyword>
<evidence type="ECO:0000256" key="2">
    <source>
        <dbReference type="ARBA" id="ARBA00006679"/>
    </source>
</evidence>
<protein>
    <submittedName>
        <fullName evidence="8">DoxX family protein</fullName>
    </submittedName>
</protein>
<name>A0A9X1RLK9_9BURK</name>
<organism evidence="8 9">
    <name type="scientific">Paraburkholderia tagetis</name>
    <dbReference type="NCBI Taxonomy" id="2913261"/>
    <lineage>
        <taxon>Bacteria</taxon>
        <taxon>Pseudomonadati</taxon>
        <taxon>Pseudomonadota</taxon>
        <taxon>Betaproteobacteria</taxon>
        <taxon>Burkholderiales</taxon>
        <taxon>Burkholderiaceae</taxon>
        <taxon>Paraburkholderia</taxon>
    </lineage>
</organism>
<gene>
    <name evidence="8" type="ORF">L5014_03275</name>
</gene>
<feature type="transmembrane region" description="Helical" evidence="7">
    <location>
        <begin position="104"/>
        <end position="123"/>
    </location>
</feature>
<feature type="transmembrane region" description="Helical" evidence="7">
    <location>
        <begin position="79"/>
        <end position="97"/>
    </location>
</feature>
<evidence type="ECO:0000256" key="7">
    <source>
        <dbReference type="SAM" id="Phobius"/>
    </source>
</evidence>
<dbReference type="PANTHER" id="PTHR33452:SF1">
    <property type="entry name" value="INNER MEMBRANE PROTEIN YPHA-RELATED"/>
    <property type="match status" value="1"/>
</dbReference>
<evidence type="ECO:0000256" key="6">
    <source>
        <dbReference type="ARBA" id="ARBA00023136"/>
    </source>
</evidence>
<dbReference type="Proteomes" id="UP001139308">
    <property type="component" value="Unassembled WGS sequence"/>
</dbReference>